<dbReference type="OrthoDB" id="10258825at2759"/>
<keyword evidence="4 9" id="KW-0698">rRNA processing</keyword>
<keyword evidence="6 9" id="KW-0808">Transferase</keyword>
<dbReference type="InterPro" id="IPR042036">
    <property type="entry name" value="RRP8_N"/>
</dbReference>
<feature type="compositionally biased region" description="Polar residues" evidence="10">
    <location>
        <begin position="136"/>
        <end position="150"/>
    </location>
</feature>
<dbReference type="Gene3D" id="1.10.10.2150">
    <property type="entry name" value="Ribosomal RNA-processing protein 8, N-terminal domain"/>
    <property type="match status" value="1"/>
</dbReference>
<keyword evidence="8 9" id="KW-0539">Nucleus</keyword>
<evidence type="ECO:0000313" key="11">
    <source>
        <dbReference type="EMBL" id="CAD7222953.1"/>
    </source>
</evidence>
<evidence type="ECO:0000256" key="9">
    <source>
        <dbReference type="RuleBase" id="RU365074"/>
    </source>
</evidence>
<dbReference type="FunFam" id="3.40.50.150:FF:000068">
    <property type="entry name" value="Ribosomal RNA-processing protein 8"/>
    <property type="match status" value="1"/>
</dbReference>
<evidence type="ECO:0000256" key="6">
    <source>
        <dbReference type="ARBA" id="ARBA00022679"/>
    </source>
</evidence>
<dbReference type="InterPro" id="IPR029063">
    <property type="entry name" value="SAM-dependent_MTases_sf"/>
</dbReference>
<evidence type="ECO:0000256" key="2">
    <source>
        <dbReference type="ARBA" id="ARBA00006301"/>
    </source>
</evidence>
<dbReference type="GO" id="GO:0042149">
    <property type="term" value="P:cellular response to glucose starvation"/>
    <property type="evidence" value="ECO:0007669"/>
    <property type="project" value="TreeGrafter"/>
</dbReference>
<keyword evidence="7 9" id="KW-0949">S-adenosyl-L-methionine</keyword>
<proteinExistence type="inferred from homology"/>
<dbReference type="CDD" id="cd02440">
    <property type="entry name" value="AdoMet_MTases"/>
    <property type="match status" value="1"/>
</dbReference>
<gene>
    <name evidence="11" type="ORF">CTOB1V02_LOCUS949</name>
</gene>
<organism evidence="11">
    <name type="scientific">Cyprideis torosa</name>
    <dbReference type="NCBI Taxonomy" id="163714"/>
    <lineage>
        <taxon>Eukaryota</taxon>
        <taxon>Metazoa</taxon>
        <taxon>Ecdysozoa</taxon>
        <taxon>Arthropoda</taxon>
        <taxon>Crustacea</taxon>
        <taxon>Oligostraca</taxon>
        <taxon>Ostracoda</taxon>
        <taxon>Podocopa</taxon>
        <taxon>Podocopida</taxon>
        <taxon>Cytherocopina</taxon>
        <taxon>Cytheroidea</taxon>
        <taxon>Cytherideidae</taxon>
        <taxon>Cyprideis</taxon>
    </lineage>
</organism>
<comment type="function">
    <text evidence="9">Probable methyltransferase required to silence rDNA.</text>
</comment>
<evidence type="ECO:0000256" key="10">
    <source>
        <dbReference type="SAM" id="MobiDB-lite"/>
    </source>
</evidence>
<dbReference type="GO" id="GO:0032259">
    <property type="term" value="P:methylation"/>
    <property type="evidence" value="ECO:0007669"/>
    <property type="project" value="UniProtKB-KW"/>
</dbReference>
<feature type="compositionally biased region" description="Basic and acidic residues" evidence="10">
    <location>
        <begin position="37"/>
        <end position="49"/>
    </location>
</feature>
<evidence type="ECO:0000256" key="5">
    <source>
        <dbReference type="ARBA" id="ARBA00022603"/>
    </source>
</evidence>
<feature type="region of interest" description="Disordered" evidence="10">
    <location>
        <begin position="1"/>
        <end position="74"/>
    </location>
</feature>
<dbReference type="GO" id="GO:0006364">
    <property type="term" value="P:rRNA processing"/>
    <property type="evidence" value="ECO:0007669"/>
    <property type="project" value="UniProtKB-UniRule"/>
</dbReference>
<dbReference type="EMBL" id="OB660127">
    <property type="protein sequence ID" value="CAD7222953.1"/>
    <property type="molecule type" value="Genomic_DNA"/>
</dbReference>
<dbReference type="Pfam" id="PF05148">
    <property type="entry name" value="Methyltransf_8"/>
    <property type="match status" value="1"/>
</dbReference>
<dbReference type="GO" id="GO:0005677">
    <property type="term" value="C:chromatin silencing complex"/>
    <property type="evidence" value="ECO:0007669"/>
    <property type="project" value="TreeGrafter"/>
</dbReference>
<dbReference type="PANTHER" id="PTHR12787">
    <property type="entry name" value="RIBOSOMAL RNA-PROCESSING PROTEIN 8"/>
    <property type="match status" value="1"/>
</dbReference>
<dbReference type="GO" id="GO:0046015">
    <property type="term" value="P:regulation of transcription by glucose"/>
    <property type="evidence" value="ECO:0007669"/>
    <property type="project" value="TreeGrafter"/>
</dbReference>
<feature type="region of interest" description="Disordered" evidence="10">
    <location>
        <begin position="100"/>
        <end position="165"/>
    </location>
</feature>
<protein>
    <recommendedName>
        <fullName evidence="3 9">Ribosomal RNA-processing protein 8</fullName>
        <ecNumber evidence="9">2.1.1.-</ecNumber>
    </recommendedName>
</protein>
<dbReference type="InterPro" id="IPR007823">
    <property type="entry name" value="RRP8"/>
</dbReference>
<evidence type="ECO:0000256" key="4">
    <source>
        <dbReference type="ARBA" id="ARBA00022552"/>
    </source>
</evidence>
<dbReference type="PANTHER" id="PTHR12787:SF0">
    <property type="entry name" value="RIBOSOMAL RNA-PROCESSING PROTEIN 8"/>
    <property type="match status" value="1"/>
</dbReference>
<dbReference type="GO" id="GO:0005730">
    <property type="term" value="C:nucleolus"/>
    <property type="evidence" value="ECO:0007669"/>
    <property type="project" value="UniProtKB-SubCell"/>
</dbReference>
<dbReference type="EC" id="2.1.1.-" evidence="9"/>
<evidence type="ECO:0000256" key="3">
    <source>
        <dbReference type="ARBA" id="ARBA00020203"/>
    </source>
</evidence>
<accession>A0A7R8ZG36</accession>
<comment type="subcellular location">
    <subcellularLocation>
        <location evidence="1 9">Nucleus</location>
        <location evidence="1 9">Nucleolus</location>
    </subcellularLocation>
</comment>
<dbReference type="GO" id="GO:0033553">
    <property type="term" value="C:rDNA heterochromatin"/>
    <property type="evidence" value="ECO:0007669"/>
    <property type="project" value="TreeGrafter"/>
</dbReference>
<keyword evidence="5 9" id="KW-0489">Methyltransferase</keyword>
<feature type="compositionally biased region" description="Basic and acidic residues" evidence="10">
    <location>
        <begin position="100"/>
        <end position="110"/>
    </location>
</feature>
<comment type="similarity">
    <text evidence="2 9">Belongs to the methyltransferase superfamily. RRP8 family.</text>
</comment>
<evidence type="ECO:0000256" key="8">
    <source>
        <dbReference type="ARBA" id="ARBA00023242"/>
    </source>
</evidence>
<sequence length="413" mass="46816">MVGESKSAVRRKGKSMGKNSNGEGGATFRKRKKFKKSKEGKQFTAERKQKQQQKLSDAERGIENGGKIQKRKRNFWKKTLAEKQNSAELRQLVQEITQDTNRRIKQERSAPKTATAQKKEKPIFSSPFQRKKLQTMLEQATKQASRLQHSSDYRTPALSGDSEAVDQNNKFDQKHIEDFPEKDRSGALHNSSIERLREARFRFLNEQLYSSTGSEAVRIFSGRKGNEDYQDYHRGYQQQAAKWPCNPLDKIIQQLKQMSPSLVVADLGCGDGRLALEVRQKVHSFDLVSLAPHVKVCDMSRTPLNLGSVDVVVFCLSLMGTNVADFLLEANRILKVGGLLKIVEVGSRFVPTPDPFIRSLRKLHFKLLKRGTEGDSGFFLFLDCKKTANVGTNFKASKAGLQFSLQPCVYKRR</sequence>
<dbReference type="GO" id="GO:0008168">
    <property type="term" value="F:methyltransferase activity"/>
    <property type="evidence" value="ECO:0007669"/>
    <property type="project" value="UniProtKB-KW"/>
</dbReference>
<dbReference type="SUPFAM" id="SSF53335">
    <property type="entry name" value="S-adenosyl-L-methionine-dependent methyltransferases"/>
    <property type="match status" value="1"/>
</dbReference>
<evidence type="ECO:0000256" key="1">
    <source>
        <dbReference type="ARBA" id="ARBA00004604"/>
    </source>
</evidence>
<dbReference type="AlphaFoldDB" id="A0A7R8ZG36"/>
<reference evidence="11" key="1">
    <citation type="submission" date="2020-11" db="EMBL/GenBank/DDBJ databases">
        <authorList>
            <person name="Tran Van P."/>
        </authorList>
    </citation>
    <scope>NUCLEOTIDE SEQUENCE</scope>
</reference>
<dbReference type="Gene3D" id="3.40.50.150">
    <property type="entry name" value="Vaccinia Virus protein VP39"/>
    <property type="match status" value="1"/>
</dbReference>
<evidence type="ECO:0000256" key="7">
    <source>
        <dbReference type="ARBA" id="ARBA00022691"/>
    </source>
</evidence>
<dbReference type="GO" id="GO:0000183">
    <property type="term" value="P:rDNA heterochromatin formation"/>
    <property type="evidence" value="ECO:0007669"/>
    <property type="project" value="TreeGrafter"/>
</dbReference>
<name>A0A7R8ZG36_9CRUS</name>